<protein>
    <submittedName>
        <fullName evidence="1">Tetratricopeptide repeat protein</fullName>
    </submittedName>
</protein>
<organism evidence="1 2">
    <name type="scientific">Rubinisphaera italica</name>
    <dbReference type="NCBI Taxonomy" id="2527969"/>
    <lineage>
        <taxon>Bacteria</taxon>
        <taxon>Pseudomonadati</taxon>
        <taxon>Planctomycetota</taxon>
        <taxon>Planctomycetia</taxon>
        <taxon>Planctomycetales</taxon>
        <taxon>Planctomycetaceae</taxon>
        <taxon>Rubinisphaera</taxon>
    </lineage>
</organism>
<sequence>MKFVCWVILMIGCLSIIPESPAQEREFVIVNQNDSEHRYFESLRQRRLFALAELLCQRALNDPAIRPPFELLYRIELARTFRDHAQTVPLNDSKSLWEQAFQAVNIDKLNADRYQAESALLEASRVEQLFWVLQLNPANTELRLQFERLSASAIQQLQKALAESDALSGAETIAPEVTTDEIQLALGRCFLRIADWKSANASLRTQYLSLSKASLKEVHRSILSQEYYLDAQLLLLSDYRLGRQSEEFNKTAATILSGSTSPILEQRVAEERVRYLIDQALYSEAVTLINELAKKQNPLSTRLRGLRLKALAELSVQVRLKGDEELANKLVEEVRLRTSQLAAEGQAFEAQLASRYLSDAVAVQTFGPELAALVNQARTAVRDGEFATARQTYEAAILSAQNSGRWEQLIQLAREVADVYFRGQHFTEAAAQLNSIWMSSPNFPGMDQIHLLWITSLEKVYSAQPSLDKLNAYANALADHLQRYPQRETALDARWRLAELTFARRQFAAAIVEYRQIPTTHTRYFDAQNRIFQCYDYLLKTQEAANRELLSDVVSLANRFLTSVEWQRVETASQVEAILQVCQLLLNFETGLHQSLPETFRELQALFTDLKNNDARFQVEPELLAKWNRSLTIDRGILLIQLGRSQEAYQLFDGADSLTNTQQEAMFLLEQLAEIESADSQTEQILGSISLRVIARLKLMTTSLTPQQANALKRYEAEAYYKIGRLSKAIPIYQDLVEGLPVNDPLIARLTALLIECNNQECLEALYTLWKKKAATTRQGELDWHRARYELANACLRTGRIEEAKKIVSVTTLLYPDAGSPVLKQGYAELSRQLKNAK</sequence>
<dbReference type="AlphaFoldDB" id="A0A5C5XIL4"/>
<gene>
    <name evidence="1" type="ORF">Pan54_37480</name>
</gene>
<dbReference type="SUPFAM" id="SSF48452">
    <property type="entry name" value="TPR-like"/>
    <property type="match status" value="3"/>
</dbReference>
<proteinExistence type="predicted"/>
<dbReference type="InterPro" id="IPR011990">
    <property type="entry name" value="TPR-like_helical_dom_sf"/>
</dbReference>
<accession>A0A5C5XIL4</accession>
<evidence type="ECO:0000313" key="1">
    <source>
        <dbReference type="EMBL" id="TWT62997.1"/>
    </source>
</evidence>
<keyword evidence="2" id="KW-1185">Reference proteome</keyword>
<dbReference type="RefSeq" id="WP_146504795.1">
    <property type="nucleotide sequence ID" value="NZ_SJPG01000001.1"/>
</dbReference>
<dbReference type="EMBL" id="SJPG01000001">
    <property type="protein sequence ID" value="TWT62997.1"/>
    <property type="molecule type" value="Genomic_DNA"/>
</dbReference>
<dbReference type="OrthoDB" id="240605at2"/>
<dbReference type="Gene3D" id="1.25.40.10">
    <property type="entry name" value="Tetratricopeptide repeat domain"/>
    <property type="match status" value="2"/>
</dbReference>
<evidence type="ECO:0000313" key="2">
    <source>
        <dbReference type="Proteomes" id="UP000316095"/>
    </source>
</evidence>
<dbReference type="Proteomes" id="UP000316095">
    <property type="component" value="Unassembled WGS sequence"/>
</dbReference>
<name>A0A5C5XIL4_9PLAN</name>
<reference evidence="1 2" key="1">
    <citation type="submission" date="2019-02" db="EMBL/GenBank/DDBJ databases">
        <title>Deep-cultivation of Planctomycetes and their phenomic and genomic characterization uncovers novel biology.</title>
        <authorList>
            <person name="Wiegand S."/>
            <person name="Jogler M."/>
            <person name="Boedeker C."/>
            <person name="Pinto D."/>
            <person name="Vollmers J."/>
            <person name="Rivas-Marin E."/>
            <person name="Kohn T."/>
            <person name="Peeters S.H."/>
            <person name="Heuer A."/>
            <person name="Rast P."/>
            <person name="Oberbeckmann S."/>
            <person name="Bunk B."/>
            <person name="Jeske O."/>
            <person name="Meyerdierks A."/>
            <person name="Storesund J.E."/>
            <person name="Kallscheuer N."/>
            <person name="Luecker S."/>
            <person name="Lage O.M."/>
            <person name="Pohl T."/>
            <person name="Merkel B.J."/>
            <person name="Hornburger P."/>
            <person name="Mueller R.-W."/>
            <person name="Bruemmer F."/>
            <person name="Labrenz M."/>
            <person name="Spormann A.M."/>
            <person name="Op Den Camp H."/>
            <person name="Overmann J."/>
            <person name="Amann R."/>
            <person name="Jetten M.S.M."/>
            <person name="Mascher T."/>
            <person name="Medema M.H."/>
            <person name="Devos D.P."/>
            <person name="Kaster A.-K."/>
            <person name="Ovreas L."/>
            <person name="Rohde M."/>
            <person name="Galperin M.Y."/>
            <person name="Jogler C."/>
        </authorList>
    </citation>
    <scope>NUCLEOTIDE SEQUENCE [LARGE SCALE GENOMIC DNA]</scope>
    <source>
        <strain evidence="1 2">Pan54</strain>
    </source>
</reference>
<dbReference type="GO" id="GO:0042802">
    <property type="term" value="F:identical protein binding"/>
    <property type="evidence" value="ECO:0007669"/>
    <property type="project" value="InterPro"/>
</dbReference>
<comment type="caution">
    <text evidence="1">The sequence shown here is derived from an EMBL/GenBank/DDBJ whole genome shotgun (WGS) entry which is preliminary data.</text>
</comment>
<dbReference type="InterPro" id="IPR011717">
    <property type="entry name" value="TPR-4"/>
</dbReference>
<dbReference type="Pfam" id="PF07721">
    <property type="entry name" value="TPR_4"/>
    <property type="match status" value="2"/>
</dbReference>